<dbReference type="PRINTS" id="PR02008">
    <property type="entry name" value="RCMTFAMILY"/>
</dbReference>
<dbReference type="Pfam" id="PF01189">
    <property type="entry name" value="Methyltr_RsmB-F"/>
    <property type="match status" value="1"/>
</dbReference>
<accession>A0A085M2R5</accession>
<protein>
    <recommendedName>
        <fullName evidence="6">SAM-dependent MTase RsmB/NOP-type domain-containing protein</fullName>
    </recommendedName>
</protein>
<dbReference type="InterPro" id="IPR001678">
    <property type="entry name" value="MeTrfase_RsmB-F_NOP2_dom"/>
</dbReference>
<evidence type="ECO:0000259" key="6">
    <source>
        <dbReference type="PROSITE" id="PS51686"/>
    </source>
</evidence>
<feature type="binding site" evidence="5">
    <location>
        <begin position="227"/>
        <end position="233"/>
    </location>
    <ligand>
        <name>S-adenosyl-L-methionine</name>
        <dbReference type="ChEBI" id="CHEBI:59789"/>
    </ligand>
</feature>
<comment type="similarity">
    <text evidence="5">Belongs to the class I-like SAM-binding methyltransferase superfamily. RsmB/NOP family.</text>
</comment>
<feature type="binding site" evidence="5">
    <location>
        <position position="251"/>
    </location>
    <ligand>
        <name>S-adenosyl-L-methionine</name>
        <dbReference type="ChEBI" id="CHEBI:59789"/>
    </ligand>
</feature>
<dbReference type="CDD" id="cd02440">
    <property type="entry name" value="AdoMet_MTases"/>
    <property type="match status" value="1"/>
</dbReference>
<dbReference type="PANTHER" id="PTHR22807">
    <property type="entry name" value="NOP2 YEAST -RELATED NOL1/NOP2/FMU SUN DOMAIN-CONTAINING"/>
    <property type="match status" value="1"/>
</dbReference>
<dbReference type="EMBL" id="KL367517">
    <property type="protein sequence ID" value="KFD67195.1"/>
    <property type="molecule type" value="Genomic_DNA"/>
</dbReference>
<dbReference type="InterPro" id="IPR049560">
    <property type="entry name" value="MeTrfase_RsmB-F_NOP2_cat"/>
</dbReference>
<gene>
    <name evidence="7" type="ORF">M513_07561</name>
    <name evidence="8" type="ORF">M514_07561</name>
</gene>
<feature type="domain" description="SAM-dependent MTase RsmB/NOP-type" evidence="6">
    <location>
        <begin position="115"/>
        <end position="418"/>
    </location>
</feature>
<dbReference type="InterPro" id="IPR049561">
    <property type="entry name" value="NSUN5_7_fdxn-like"/>
</dbReference>
<evidence type="ECO:0000313" key="8">
    <source>
        <dbReference type="EMBL" id="KFD67195.1"/>
    </source>
</evidence>
<dbReference type="PANTHER" id="PTHR22807:SF4">
    <property type="entry name" value="28S RRNA (CYTOSINE-C(5))-METHYLTRANSFERASE"/>
    <property type="match status" value="1"/>
</dbReference>
<evidence type="ECO:0000256" key="2">
    <source>
        <dbReference type="ARBA" id="ARBA00022679"/>
    </source>
</evidence>
<sequence length="418" mass="47421">MDQVYREAANILRQLDTKQSSLRGLIFENRSERKGMLTKLCCGVCTHRGQLEKMRKKAYKKTGNNFFVDDKELAIVLLYEFCHGKPNRSSHLLRINILKGAELFEKLKAKYASHVQVPELPTVPKYVRINSLITSAQEVHQYLKSAGWEMLPVPPSRKKAKELLRTMKGYQYCCDFHVEDLLAFPHGSNLFAEGFNKDGYLVIQDKSTCLPVMALELVPGMTVLDACAAPGNKTSYMATVMKNEGHILAVEISEKRKQVLVDRLSSFGVTCCEVLCSDFLSLNPCDKKFQNVTHVLLDPPCSGSGIVSRLGEITDTEQISEERLLRLANLQAKMLKHACFFPNLQRCVYSTCSVYEQENEMVVDHVAKKLQGRVHLVRVLPEWKHRGHSSYECGDFCIRCSPKRDLTNGFFVAAFERN</sequence>
<dbReference type="OrthoDB" id="417697at2759"/>
<dbReference type="PROSITE" id="PS51686">
    <property type="entry name" value="SAM_MT_RSMB_NOP"/>
    <property type="match status" value="1"/>
</dbReference>
<dbReference type="AlphaFoldDB" id="A0A085M2R5"/>
<dbReference type="Gene3D" id="3.30.70.1170">
    <property type="entry name" value="Sun protein, domain 3"/>
    <property type="match status" value="1"/>
</dbReference>
<keyword evidence="4 5" id="KW-0694">RNA-binding</keyword>
<dbReference type="GO" id="GO:0005730">
    <property type="term" value="C:nucleolus"/>
    <property type="evidence" value="ECO:0007669"/>
    <property type="project" value="TreeGrafter"/>
</dbReference>
<evidence type="ECO:0000256" key="3">
    <source>
        <dbReference type="ARBA" id="ARBA00022691"/>
    </source>
</evidence>
<dbReference type="GO" id="GO:0070475">
    <property type="term" value="P:rRNA base methylation"/>
    <property type="evidence" value="ECO:0007669"/>
    <property type="project" value="TreeGrafter"/>
</dbReference>
<keyword evidence="2 5" id="KW-0808">Transferase</keyword>
<name>A0A085M2R5_9BILA</name>
<evidence type="ECO:0000256" key="1">
    <source>
        <dbReference type="ARBA" id="ARBA00022603"/>
    </source>
</evidence>
<dbReference type="Gene3D" id="3.40.50.150">
    <property type="entry name" value="Vaccinia Virus protein VP39"/>
    <property type="match status" value="1"/>
</dbReference>
<dbReference type="EMBL" id="KL363238">
    <property type="protein sequence ID" value="KFD51511.1"/>
    <property type="molecule type" value="Genomic_DNA"/>
</dbReference>
<feature type="binding site" evidence="5">
    <location>
        <position position="278"/>
    </location>
    <ligand>
        <name>S-adenosyl-L-methionine</name>
        <dbReference type="ChEBI" id="CHEBI:59789"/>
    </ligand>
</feature>
<evidence type="ECO:0000256" key="4">
    <source>
        <dbReference type="ARBA" id="ARBA00022884"/>
    </source>
</evidence>
<dbReference type="Pfam" id="PF21148">
    <property type="entry name" value="NSUN5_fdxn-like"/>
    <property type="match status" value="1"/>
</dbReference>
<proteinExistence type="inferred from homology"/>
<dbReference type="GO" id="GO:0008173">
    <property type="term" value="F:RNA methyltransferase activity"/>
    <property type="evidence" value="ECO:0007669"/>
    <property type="project" value="InterPro"/>
</dbReference>
<organism evidence="7 9">
    <name type="scientific">Trichuris suis</name>
    <name type="common">pig whipworm</name>
    <dbReference type="NCBI Taxonomy" id="68888"/>
    <lineage>
        <taxon>Eukaryota</taxon>
        <taxon>Metazoa</taxon>
        <taxon>Ecdysozoa</taxon>
        <taxon>Nematoda</taxon>
        <taxon>Enoplea</taxon>
        <taxon>Dorylaimia</taxon>
        <taxon>Trichinellida</taxon>
        <taxon>Trichuridae</taxon>
        <taxon>Trichuris</taxon>
    </lineage>
</organism>
<dbReference type="GO" id="GO:0003723">
    <property type="term" value="F:RNA binding"/>
    <property type="evidence" value="ECO:0007669"/>
    <property type="project" value="UniProtKB-UniRule"/>
</dbReference>
<reference evidence="7 9" key="1">
    <citation type="journal article" date="2014" name="Nat. Genet.">
        <title>Genome and transcriptome of the porcine whipworm Trichuris suis.</title>
        <authorList>
            <person name="Jex A.R."/>
            <person name="Nejsum P."/>
            <person name="Schwarz E.M."/>
            <person name="Hu L."/>
            <person name="Young N.D."/>
            <person name="Hall R.S."/>
            <person name="Korhonen P.K."/>
            <person name="Liao S."/>
            <person name="Thamsborg S."/>
            <person name="Xia J."/>
            <person name="Xu P."/>
            <person name="Wang S."/>
            <person name="Scheerlinck J.P."/>
            <person name="Hofmann A."/>
            <person name="Sternberg P.W."/>
            <person name="Wang J."/>
            <person name="Gasser R.B."/>
        </authorList>
    </citation>
    <scope>NUCLEOTIDE SEQUENCE [LARGE SCALE GENOMIC DNA]</scope>
    <source>
        <strain evidence="8">DCEP-RM93F</strain>
        <strain evidence="7">DCEP-RM93M</strain>
    </source>
</reference>
<dbReference type="InterPro" id="IPR029063">
    <property type="entry name" value="SAM-dependent_MTases_sf"/>
</dbReference>
<dbReference type="SUPFAM" id="SSF53335">
    <property type="entry name" value="S-adenosyl-L-methionine-dependent methyltransferases"/>
    <property type="match status" value="1"/>
</dbReference>
<feature type="binding site" evidence="5">
    <location>
        <position position="298"/>
    </location>
    <ligand>
        <name>S-adenosyl-L-methionine</name>
        <dbReference type="ChEBI" id="CHEBI:59789"/>
    </ligand>
</feature>
<evidence type="ECO:0000313" key="9">
    <source>
        <dbReference type="Proteomes" id="UP000030764"/>
    </source>
</evidence>
<dbReference type="Proteomes" id="UP000030758">
    <property type="component" value="Unassembled WGS sequence"/>
</dbReference>
<keyword evidence="9" id="KW-1185">Reference proteome</keyword>
<evidence type="ECO:0000313" key="7">
    <source>
        <dbReference type="EMBL" id="KFD51511.1"/>
    </source>
</evidence>
<feature type="active site" description="Nucleophile" evidence="5">
    <location>
        <position position="352"/>
    </location>
</feature>
<evidence type="ECO:0000256" key="5">
    <source>
        <dbReference type="PROSITE-ProRule" id="PRU01023"/>
    </source>
</evidence>
<keyword evidence="3 5" id="KW-0949">S-adenosyl-L-methionine</keyword>
<dbReference type="Proteomes" id="UP000030764">
    <property type="component" value="Unassembled WGS sequence"/>
</dbReference>
<dbReference type="InterPro" id="IPR023267">
    <property type="entry name" value="RCMT"/>
</dbReference>
<keyword evidence="1 5" id="KW-0489">Methyltransferase</keyword>